<dbReference type="Pfam" id="PF01370">
    <property type="entry name" value="Epimerase"/>
    <property type="match status" value="1"/>
</dbReference>
<gene>
    <name evidence="6" type="ORF">SAMN02745158_03273</name>
</gene>
<dbReference type="SUPFAM" id="SSF51735">
    <property type="entry name" value="NAD(P)-binding Rossmann-fold domains"/>
    <property type="match status" value="1"/>
</dbReference>
<evidence type="ECO:0000313" key="6">
    <source>
        <dbReference type="EMBL" id="SHF31812.1"/>
    </source>
</evidence>
<dbReference type="EMBL" id="FQVI01000021">
    <property type="protein sequence ID" value="SHF31812.1"/>
    <property type="molecule type" value="Genomic_DNA"/>
</dbReference>
<dbReference type="STRING" id="1122155.SAMN02745158_03273"/>
<dbReference type="PANTHER" id="PTHR43078">
    <property type="entry name" value="UDP-GLUCURONIC ACID DECARBOXYLASE-RELATED"/>
    <property type="match status" value="1"/>
</dbReference>
<accession>A0A1M5APH4</accession>
<sequence>MKHLELEDKVLYEDLCWCVEKILPMTELYGTTVFVTGGTGLIGSLFIKTLLLANNLHNTNIQVIAGVRSKEKACSVFKDFLPNNNLLIKEVDLCSEIVIEEELDYVLHTASITSSKYFITNPAETLDLAYIGTRNVLELARKKKVRSAVYLSSMEVYGRNDNEKEKVEEDDLGYIDILSVRSSYSEGKRIAECLCACYHKEYHVPIKIARLAQTFGAGIGKSENRVFAQFARSVINGKDIVLHTSGESWGNYCYTRDCLYGLIILMLKGKSGQSYNLTNEKSCISIKNMAELVAGKFGNGKSKVIFDIPNDSMTYGYAPETHVHLSAEKMNELGWCAEIDLEEAYQRMISSLIIAEKQKEI</sequence>
<dbReference type="InterPro" id="IPR036291">
    <property type="entry name" value="NAD(P)-bd_dom_sf"/>
</dbReference>
<evidence type="ECO:0000256" key="1">
    <source>
        <dbReference type="ARBA" id="ARBA00001911"/>
    </source>
</evidence>
<dbReference type="GO" id="GO:0070403">
    <property type="term" value="F:NAD+ binding"/>
    <property type="evidence" value="ECO:0007669"/>
    <property type="project" value="InterPro"/>
</dbReference>
<protein>
    <submittedName>
        <fullName evidence="6">Nucleoside-diphosphate-sugar epimerase</fullName>
    </submittedName>
</protein>
<dbReference type="Gene3D" id="3.40.50.720">
    <property type="entry name" value="NAD(P)-binding Rossmann-like Domain"/>
    <property type="match status" value="1"/>
</dbReference>
<organism evidence="6 7">
    <name type="scientific">Lactonifactor longoviformis DSM 17459</name>
    <dbReference type="NCBI Taxonomy" id="1122155"/>
    <lineage>
        <taxon>Bacteria</taxon>
        <taxon>Bacillati</taxon>
        <taxon>Bacillota</taxon>
        <taxon>Clostridia</taxon>
        <taxon>Eubacteriales</taxon>
        <taxon>Clostridiaceae</taxon>
        <taxon>Lactonifactor</taxon>
    </lineage>
</organism>
<feature type="domain" description="NAD-dependent epimerase/dehydratase" evidence="5">
    <location>
        <begin position="33"/>
        <end position="277"/>
    </location>
</feature>
<evidence type="ECO:0000313" key="7">
    <source>
        <dbReference type="Proteomes" id="UP000184245"/>
    </source>
</evidence>
<dbReference type="RefSeq" id="WP_072853671.1">
    <property type="nucleotide sequence ID" value="NZ_FQVI01000021.1"/>
</dbReference>
<keyword evidence="7" id="KW-1185">Reference proteome</keyword>
<dbReference type="GO" id="GO:0048040">
    <property type="term" value="F:UDP-glucuronate decarboxylase activity"/>
    <property type="evidence" value="ECO:0007669"/>
    <property type="project" value="TreeGrafter"/>
</dbReference>
<reference evidence="6 7" key="1">
    <citation type="submission" date="2016-11" db="EMBL/GenBank/DDBJ databases">
        <authorList>
            <person name="Jaros S."/>
            <person name="Januszkiewicz K."/>
            <person name="Wedrychowicz H."/>
        </authorList>
    </citation>
    <scope>NUCLEOTIDE SEQUENCE [LARGE SCALE GENOMIC DNA]</scope>
    <source>
        <strain evidence="6 7">DSM 17459</strain>
    </source>
</reference>
<evidence type="ECO:0000256" key="2">
    <source>
        <dbReference type="ARBA" id="ARBA00022793"/>
    </source>
</evidence>
<dbReference type="GO" id="GO:0005737">
    <property type="term" value="C:cytoplasm"/>
    <property type="evidence" value="ECO:0007669"/>
    <property type="project" value="TreeGrafter"/>
</dbReference>
<evidence type="ECO:0000259" key="5">
    <source>
        <dbReference type="Pfam" id="PF01370"/>
    </source>
</evidence>
<dbReference type="GO" id="GO:0042732">
    <property type="term" value="P:D-xylose metabolic process"/>
    <property type="evidence" value="ECO:0007669"/>
    <property type="project" value="InterPro"/>
</dbReference>
<dbReference type="OrthoDB" id="9811743at2"/>
<name>A0A1M5APH4_9CLOT</name>
<dbReference type="PANTHER" id="PTHR43078:SF6">
    <property type="entry name" value="UDP-GLUCURONIC ACID DECARBOXYLASE 1"/>
    <property type="match status" value="1"/>
</dbReference>
<keyword evidence="4" id="KW-0456">Lyase</keyword>
<dbReference type="Proteomes" id="UP000184245">
    <property type="component" value="Unassembled WGS sequence"/>
</dbReference>
<keyword evidence="2" id="KW-0210">Decarboxylase</keyword>
<evidence type="ECO:0000256" key="3">
    <source>
        <dbReference type="ARBA" id="ARBA00023027"/>
    </source>
</evidence>
<keyword evidence="3" id="KW-0520">NAD</keyword>
<dbReference type="InterPro" id="IPR001509">
    <property type="entry name" value="Epimerase_deHydtase"/>
</dbReference>
<evidence type="ECO:0000256" key="4">
    <source>
        <dbReference type="ARBA" id="ARBA00023239"/>
    </source>
</evidence>
<dbReference type="InterPro" id="IPR044516">
    <property type="entry name" value="UXS-like"/>
</dbReference>
<dbReference type="AlphaFoldDB" id="A0A1M5APH4"/>
<proteinExistence type="predicted"/>
<comment type="cofactor">
    <cofactor evidence="1">
        <name>NAD(+)</name>
        <dbReference type="ChEBI" id="CHEBI:57540"/>
    </cofactor>
</comment>